<feature type="transmembrane region" description="Helical" evidence="1">
    <location>
        <begin position="12"/>
        <end position="29"/>
    </location>
</feature>
<keyword evidence="1" id="KW-0472">Membrane</keyword>
<dbReference type="PANTHER" id="PTHR30336:SF4">
    <property type="entry name" value="ENVELOPE BIOGENESIS FACTOR ELYC"/>
    <property type="match status" value="1"/>
</dbReference>
<evidence type="ECO:0000259" key="2">
    <source>
        <dbReference type="Pfam" id="PF02698"/>
    </source>
</evidence>
<dbReference type="AlphaFoldDB" id="A0A316EI45"/>
<dbReference type="EMBL" id="QGGO01000001">
    <property type="protein sequence ID" value="PWK29441.1"/>
    <property type="molecule type" value="Genomic_DNA"/>
</dbReference>
<dbReference type="PANTHER" id="PTHR30336">
    <property type="entry name" value="INNER MEMBRANE PROTEIN, PROBABLE PERMEASE"/>
    <property type="match status" value="1"/>
</dbReference>
<dbReference type="GO" id="GO:0000270">
    <property type="term" value="P:peptidoglycan metabolic process"/>
    <property type="evidence" value="ECO:0007669"/>
    <property type="project" value="TreeGrafter"/>
</dbReference>
<gene>
    <name evidence="3" type="ORF">LV89_00281</name>
</gene>
<keyword evidence="1" id="KW-0812">Transmembrane</keyword>
<keyword evidence="4" id="KW-1185">Reference proteome</keyword>
<sequence>MFYFLSKVLFYILMPLSLITICLLFALFCKNPKHKKRSVQICLGLILFFSNGFLSNEVLLWWEVPPTSPSSITTTYDVGIILTGGMITNKLATESQILTDKTADRFIQPLRLYKMGKLKKILISGGNTDLVVMHEDVSDETLKVAQLLEELGVKKEDIILERRARNTRENGLFTAEILNKNQKLGSKYILFTSAFHIRRAEGCFSKAGLSVTLFPTAYKAKVRSWTLDNLLIPRESNLYDSYTLIHELTGYAIYKILGYC</sequence>
<evidence type="ECO:0000256" key="1">
    <source>
        <dbReference type="SAM" id="Phobius"/>
    </source>
</evidence>
<dbReference type="GO" id="GO:0043164">
    <property type="term" value="P:Gram-negative-bacterium-type cell wall biogenesis"/>
    <property type="evidence" value="ECO:0007669"/>
    <property type="project" value="TreeGrafter"/>
</dbReference>
<dbReference type="InterPro" id="IPR003848">
    <property type="entry name" value="DUF218"/>
</dbReference>
<name>A0A316EI45_9BACT</name>
<dbReference type="Pfam" id="PF02698">
    <property type="entry name" value="DUF218"/>
    <property type="match status" value="1"/>
</dbReference>
<dbReference type="Proteomes" id="UP000245489">
    <property type="component" value="Unassembled WGS sequence"/>
</dbReference>
<evidence type="ECO:0000313" key="3">
    <source>
        <dbReference type="EMBL" id="PWK29441.1"/>
    </source>
</evidence>
<accession>A0A316EI45</accession>
<comment type="caution">
    <text evidence="3">The sequence shown here is derived from an EMBL/GenBank/DDBJ whole genome shotgun (WGS) entry which is preliminary data.</text>
</comment>
<reference evidence="3 4" key="1">
    <citation type="submission" date="2018-05" db="EMBL/GenBank/DDBJ databases">
        <title>Genomic Encyclopedia of Archaeal and Bacterial Type Strains, Phase II (KMG-II): from individual species to whole genera.</title>
        <authorList>
            <person name="Goeker M."/>
        </authorList>
    </citation>
    <scope>NUCLEOTIDE SEQUENCE [LARGE SCALE GENOMIC DNA]</scope>
    <source>
        <strain evidence="3 4">DSM 22214</strain>
    </source>
</reference>
<dbReference type="OrthoDB" id="9782395at2"/>
<dbReference type="GO" id="GO:0005886">
    <property type="term" value="C:plasma membrane"/>
    <property type="evidence" value="ECO:0007669"/>
    <property type="project" value="TreeGrafter"/>
</dbReference>
<dbReference type="CDD" id="cd06259">
    <property type="entry name" value="YdcF-like"/>
    <property type="match status" value="1"/>
</dbReference>
<proteinExistence type="predicted"/>
<dbReference type="InterPro" id="IPR014729">
    <property type="entry name" value="Rossmann-like_a/b/a_fold"/>
</dbReference>
<feature type="domain" description="DUF218" evidence="2">
    <location>
        <begin position="79"/>
        <end position="250"/>
    </location>
</feature>
<dbReference type="InterPro" id="IPR051599">
    <property type="entry name" value="Cell_Envelope_Assoc"/>
</dbReference>
<dbReference type="Gene3D" id="3.40.50.620">
    <property type="entry name" value="HUPs"/>
    <property type="match status" value="1"/>
</dbReference>
<protein>
    <submittedName>
        <fullName evidence="3">Uncharacterized SAM-binding protein YcdF (DUF218 family)</fullName>
    </submittedName>
</protein>
<keyword evidence="1" id="KW-1133">Transmembrane helix</keyword>
<dbReference type="RefSeq" id="WP_109741062.1">
    <property type="nucleotide sequence ID" value="NZ_QGGO01000001.1"/>
</dbReference>
<feature type="transmembrane region" description="Helical" evidence="1">
    <location>
        <begin position="41"/>
        <end position="62"/>
    </location>
</feature>
<organism evidence="3 4">
    <name type="scientific">Arcicella aurantiaca</name>
    <dbReference type="NCBI Taxonomy" id="591202"/>
    <lineage>
        <taxon>Bacteria</taxon>
        <taxon>Pseudomonadati</taxon>
        <taxon>Bacteroidota</taxon>
        <taxon>Cytophagia</taxon>
        <taxon>Cytophagales</taxon>
        <taxon>Flectobacillaceae</taxon>
        <taxon>Arcicella</taxon>
    </lineage>
</organism>
<evidence type="ECO:0000313" key="4">
    <source>
        <dbReference type="Proteomes" id="UP000245489"/>
    </source>
</evidence>